<keyword evidence="2" id="KW-1185">Reference proteome</keyword>
<accession>A0A4R6P678</accession>
<dbReference type="EMBL" id="SNXK01000005">
    <property type="protein sequence ID" value="TDP33091.1"/>
    <property type="molecule type" value="Genomic_DNA"/>
</dbReference>
<comment type="caution">
    <text evidence="1">The sequence shown here is derived from an EMBL/GenBank/DDBJ whole genome shotgun (WGS) entry which is preliminary data.</text>
</comment>
<protein>
    <submittedName>
        <fullName evidence="1">Tetratricopeptide repeat protein</fullName>
    </submittedName>
</protein>
<dbReference type="InterPro" id="IPR011717">
    <property type="entry name" value="TPR-4"/>
</dbReference>
<sequence length="437" mass="48275">MVKDAAELERRRRWYDGWLHEWDVSLLIELGHLEEVTRRAGQGDWFCAHGLAVVEHRNGRHDAAIEVLRPFAETGWWTAMEAVATVLADCGRTDEALALCRSKVVSGDREAIEYSARLLADVGRVGEAVDLLRPGVDDWFHVRALVEISGGLGRDEEVTRLLREAIDRQRLSGAGFDGIALHVELLAVVLERQGLVDEAVTLLSEDLFCSNIIEQLIAVLIRHERYEELGELLAELSDAREICHAVEHLPDGVDVDRVASAIRAMPDPENCHAAYHPHAALAQLLLRAGRIGEGLVELRKAMDPLDVVSLQLFCMLLLEQECPYEALALIDDCVEMAGAMTWELFVLRAGMLGSCGRTVQAVEELRLRPEVGEPEGAAYLSDLLVSVGRLDEAIAVVEPGFRLGNNIDVMARLMIRQGRVTEGAQLLCRAAPVVGWS</sequence>
<organism evidence="1 2">
    <name type="scientific">Nocardia ignorata</name>
    <dbReference type="NCBI Taxonomy" id="145285"/>
    <lineage>
        <taxon>Bacteria</taxon>
        <taxon>Bacillati</taxon>
        <taxon>Actinomycetota</taxon>
        <taxon>Actinomycetes</taxon>
        <taxon>Mycobacteriales</taxon>
        <taxon>Nocardiaceae</taxon>
        <taxon>Nocardia</taxon>
    </lineage>
</organism>
<dbReference type="Proteomes" id="UP000295087">
    <property type="component" value="Unassembled WGS sequence"/>
</dbReference>
<dbReference type="SUPFAM" id="SSF48452">
    <property type="entry name" value="TPR-like"/>
    <property type="match status" value="1"/>
</dbReference>
<dbReference type="AlphaFoldDB" id="A0A4R6P678"/>
<dbReference type="Pfam" id="PF07721">
    <property type="entry name" value="TPR_4"/>
    <property type="match status" value="3"/>
</dbReference>
<evidence type="ECO:0000313" key="2">
    <source>
        <dbReference type="Proteomes" id="UP000295087"/>
    </source>
</evidence>
<gene>
    <name evidence="1" type="ORF">DFR75_105329</name>
</gene>
<proteinExistence type="predicted"/>
<dbReference type="InterPro" id="IPR011990">
    <property type="entry name" value="TPR-like_helical_dom_sf"/>
</dbReference>
<dbReference type="Gene3D" id="1.25.40.10">
    <property type="entry name" value="Tetratricopeptide repeat domain"/>
    <property type="match status" value="2"/>
</dbReference>
<dbReference type="RefSeq" id="WP_133734127.1">
    <property type="nucleotide sequence ID" value="NZ_SNXK01000005.1"/>
</dbReference>
<dbReference type="GO" id="GO:0042802">
    <property type="term" value="F:identical protein binding"/>
    <property type="evidence" value="ECO:0007669"/>
    <property type="project" value="InterPro"/>
</dbReference>
<name>A0A4R6P678_NOCIG</name>
<reference evidence="1 2" key="1">
    <citation type="submission" date="2019-03" db="EMBL/GenBank/DDBJ databases">
        <title>Genomic Encyclopedia of Type Strains, Phase IV (KMG-IV): sequencing the most valuable type-strain genomes for metagenomic binning, comparative biology and taxonomic classification.</title>
        <authorList>
            <person name="Goeker M."/>
        </authorList>
    </citation>
    <scope>NUCLEOTIDE SEQUENCE [LARGE SCALE GENOMIC DNA]</scope>
    <source>
        <strain evidence="1 2">DSM 44496</strain>
    </source>
</reference>
<evidence type="ECO:0000313" key="1">
    <source>
        <dbReference type="EMBL" id="TDP33091.1"/>
    </source>
</evidence>